<protein>
    <recommendedName>
        <fullName evidence="1">Transcriptional regulator AbiEi antitoxin N-terminal domain-containing protein</fullName>
    </recommendedName>
</protein>
<keyword evidence="3" id="KW-1185">Reference proteome</keyword>
<accession>A0A5C6LU19</accession>
<evidence type="ECO:0000259" key="1">
    <source>
        <dbReference type="Pfam" id="PF17194"/>
    </source>
</evidence>
<comment type="caution">
    <text evidence="2">The sequence shown here is derived from an EMBL/GenBank/DDBJ whole genome shotgun (WGS) entry which is preliminary data.</text>
</comment>
<feature type="domain" description="Transcriptional regulator AbiEi antitoxin N-terminal" evidence="1">
    <location>
        <begin position="7"/>
        <end position="97"/>
    </location>
</feature>
<dbReference type="AlphaFoldDB" id="A0A5C6LU19"/>
<reference evidence="2 3" key="1">
    <citation type="submission" date="2019-08" db="EMBL/GenBank/DDBJ databases">
        <title>Whole genome sequencing of chitin degrading bacteria Chitinophaga pinensis YS16.</title>
        <authorList>
            <person name="Singh R.P."/>
            <person name="Manchanda G."/>
            <person name="Maurya I.K."/>
            <person name="Joshi N.K."/>
            <person name="Srivastava A.K."/>
        </authorList>
    </citation>
    <scope>NUCLEOTIDE SEQUENCE [LARGE SCALE GENOMIC DNA]</scope>
    <source>
        <strain evidence="2 3">YS-16</strain>
    </source>
</reference>
<sequence length="259" mass="29665">MSTEIERKINRLALLQPSGVVLQSSWLVKEGYSHDLQQRYKKSKWLKPIGTGAFIRMGEQVTYEGAIYALQQQTGSFIHPGGRTALSLLGKAHYLELATKRIILFGSTKDNLPAWFKQYEWDYHIDYHETSFLPPDLGLMEIETKNFSIKISGAVRAMLECLYLAPQNQELIECFELMEGLNNLPPKQVQTLLENCNSIKVNRLFLYMAEKAGHSWFNYLNLDHIKLGSGKRSIVSNGVYIDKYKITVPPELKQHGRNI</sequence>
<dbReference type="Pfam" id="PF11459">
    <property type="entry name" value="AbiEi_3"/>
    <property type="match status" value="1"/>
</dbReference>
<dbReference type="Pfam" id="PF17194">
    <property type="entry name" value="AbiEi_3_N"/>
    <property type="match status" value="1"/>
</dbReference>
<dbReference type="EMBL" id="VOHS01000011">
    <property type="protein sequence ID" value="TWW00077.1"/>
    <property type="molecule type" value="Genomic_DNA"/>
</dbReference>
<evidence type="ECO:0000313" key="2">
    <source>
        <dbReference type="EMBL" id="TWW00077.1"/>
    </source>
</evidence>
<name>A0A5C6LU19_9BACT</name>
<evidence type="ECO:0000313" key="3">
    <source>
        <dbReference type="Proteomes" id="UP000318815"/>
    </source>
</evidence>
<dbReference type="InterPro" id="IPR021561">
    <property type="entry name" value="AbiEi_3"/>
</dbReference>
<dbReference type="OrthoDB" id="1550938at2"/>
<dbReference type="InterPro" id="IPR033455">
    <property type="entry name" value="AbiEi_3_N"/>
</dbReference>
<gene>
    <name evidence="2" type="ORF">FEF09_13880</name>
</gene>
<dbReference type="Proteomes" id="UP000318815">
    <property type="component" value="Unassembled WGS sequence"/>
</dbReference>
<dbReference type="RefSeq" id="WP_146305672.1">
    <property type="nucleotide sequence ID" value="NZ_VOHS01000011.1"/>
</dbReference>
<organism evidence="2 3">
    <name type="scientific">Chitinophaga pinensis</name>
    <dbReference type="NCBI Taxonomy" id="79329"/>
    <lineage>
        <taxon>Bacteria</taxon>
        <taxon>Pseudomonadati</taxon>
        <taxon>Bacteroidota</taxon>
        <taxon>Chitinophagia</taxon>
        <taxon>Chitinophagales</taxon>
        <taxon>Chitinophagaceae</taxon>
        <taxon>Chitinophaga</taxon>
    </lineage>
</organism>
<proteinExistence type="predicted"/>